<sequence>MAVKEEIIATHSLSPLAEGNILSTCSIRKIDAILATEAKKGHVELSTNEWKKSNVSLTV</sequence>
<dbReference type="GeneID" id="35442873"/>
<organism evidence="1 2">
    <name type="scientific">Rhizopus microsporus ATCC 52813</name>
    <dbReference type="NCBI Taxonomy" id="1340429"/>
    <lineage>
        <taxon>Eukaryota</taxon>
        <taxon>Fungi</taxon>
        <taxon>Fungi incertae sedis</taxon>
        <taxon>Mucoromycota</taxon>
        <taxon>Mucoromycotina</taxon>
        <taxon>Mucoromycetes</taxon>
        <taxon>Mucorales</taxon>
        <taxon>Mucorineae</taxon>
        <taxon>Rhizopodaceae</taxon>
        <taxon>Rhizopus</taxon>
    </lineage>
</organism>
<evidence type="ECO:0000313" key="2">
    <source>
        <dbReference type="Proteomes" id="UP000242254"/>
    </source>
</evidence>
<dbReference type="Proteomes" id="UP000242254">
    <property type="component" value="Unassembled WGS sequence"/>
</dbReference>
<protein>
    <submittedName>
        <fullName evidence="1">Uncharacterized protein</fullName>
    </submittedName>
</protein>
<keyword evidence="2" id="KW-1185">Reference proteome</keyword>
<reference evidence="1 2" key="1">
    <citation type="journal article" date="2016" name="Proc. Natl. Acad. Sci. U.S.A.">
        <title>Lipid metabolic changes in an early divergent fungus govern the establishment of a mutualistic symbiosis with endobacteria.</title>
        <authorList>
            <person name="Lastovetsky O.A."/>
            <person name="Gaspar M.L."/>
            <person name="Mondo S.J."/>
            <person name="LaButti K.M."/>
            <person name="Sandor L."/>
            <person name="Grigoriev I.V."/>
            <person name="Henry S.A."/>
            <person name="Pawlowska T.E."/>
        </authorList>
    </citation>
    <scope>NUCLEOTIDE SEQUENCE [LARGE SCALE GENOMIC DNA]</scope>
    <source>
        <strain evidence="1 2">ATCC 52813</strain>
    </source>
</reference>
<proteinExistence type="predicted"/>
<accession>A0A2G4T713</accession>
<name>A0A2G4T713_RHIZD</name>
<dbReference type="AlphaFoldDB" id="A0A2G4T713"/>
<evidence type="ECO:0000313" key="1">
    <source>
        <dbReference type="EMBL" id="PHZ16476.1"/>
    </source>
</evidence>
<feature type="non-terminal residue" evidence="1">
    <location>
        <position position="59"/>
    </location>
</feature>
<dbReference type="RefSeq" id="XP_023470184.1">
    <property type="nucleotide sequence ID" value="XM_023611884.1"/>
</dbReference>
<dbReference type="EMBL" id="KZ303843">
    <property type="protein sequence ID" value="PHZ16476.1"/>
    <property type="molecule type" value="Genomic_DNA"/>
</dbReference>
<gene>
    <name evidence="1" type="ORF">RHIMIDRAFT_266189</name>
</gene>